<reference evidence="3" key="1">
    <citation type="journal article" date="2020" name="Stud. Mycol.">
        <title>101 Dothideomycetes genomes: a test case for predicting lifestyles and emergence of pathogens.</title>
        <authorList>
            <person name="Haridas S."/>
            <person name="Albert R."/>
            <person name="Binder M."/>
            <person name="Bloem J."/>
            <person name="Labutti K."/>
            <person name="Salamov A."/>
            <person name="Andreopoulos B."/>
            <person name="Baker S."/>
            <person name="Barry K."/>
            <person name="Bills G."/>
            <person name="Bluhm B."/>
            <person name="Cannon C."/>
            <person name="Castanera R."/>
            <person name="Culley D."/>
            <person name="Daum C."/>
            <person name="Ezra D."/>
            <person name="Gonzalez J."/>
            <person name="Henrissat B."/>
            <person name="Kuo A."/>
            <person name="Liang C."/>
            <person name="Lipzen A."/>
            <person name="Lutzoni F."/>
            <person name="Magnuson J."/>
            <person name="Mondo S."/>
            <person name="Nolan M."/>
            <person name="Ohm R."/>
            <person name="Pangilinan J."/>
            <person name="Park H.-J."/>
            <person name="Ramirez L."/>
            <person name="Alfaro M."/>
            <person name="Sun H."/>
            <person name="Tritt A."/>
            <person name="Yoshinaga Y."/>
            <person name="Zwiers L.-H."/>
            <person name="Turgeon B."/>
            <person name="Goodwin S."/>
            <person name="Spatafora J."/>
            <person name="Crous P."/>
            <person name="Grigoriev I."/>
        </authorList>
    </citation>
    <scope>NUCLEOTIDE SEQUENCE</scope>
    <source>
        <strain evidence="3">CBS 113818</strain>
    </source>
</reference>
<dbReference type="OrthoDB" id="5330858at2759"/>
<evidence type="ECO:0000313" key="3">
    <source>
        <dbReference type="EMBL" id="KAF2826009.1"/>
    </source>
</evidence>
<dbReference type="Proteomes" id="UP000799424">
    <property type="component" value="Unassembled WGS sequence"/>
</dbReference>
<name>A0A6A6ZZR0_9PLEO</name>
<organism evidence="3 4">
    <name type="scientific">Ophiobolus disseminans</name>
    <dbReference type="NCBI Taxonomy" id="1469910"/>
    <lineage>
        <taxon>Eukaryota</taxon>
        <taxon>Fungi</taxon>
        <taxon>Dikarya</taxon>
        <taxon>Ascomycota</taxon>
        <taxon>Pezizomycotina</taxon>
        <taxon>Dothideomycetes</taxon>
        <taxon>Pleosporomycetidae</taxon>
        <taxon>Pleosporales</taxon>
        <taxon>Pleosporineae</taxon>
        <taxon>Phaeosphaeriaceae</taxon>
        <taxon>Ophiobolus</taxon>
    </lineage>
</organism>
<feature type="region of interest" description="Disordered" evidence="1">
    <location>
        <begin position="529"/>
        <end position="550"/>
    </location>
</feature>
<dbReference type="InterPro" id="IPR018843">
    <property type="entry name" value="Utp8_b-prop"/>
</dbReference>
<dbReference type="AlphaFoldDB" id="A0A6A6ZZR0"/>
<evidence type="ECO:0000313" key="4">
    <source>
        <dbReference type="Proteomes" id="UP000799424"/>
    </source>
</evidence>
<sequence length="931" mass="101011">MSFNHETGAPFTLATLPSGGRTHAASVCSISGIKKRKRTEVAVALDGEGIFIYSLQNPQLVTSYALPPSTTFTGAPYSLYRKGSSKTASQRFTYASVTGSAQNDTPQLVCFHEKSLGAKAETARTAYTPSSTARLLAFDALPVTSGGSSTSATHDVMATFDTGDVICLSADLQIVRWAASLKSTAPRAGAIENVSTATAKAVIRGLLRSREDIAAVLAASADTGSDLLELTQVLCVIGRKTNGPTTLSLVAIQPRSPDLTTAQLSPFKHLVSWDLPKPTNAPKAMKASPHYSIHAANGIIHILADTTLLSYDLSDTVPRLYSELTLGSDANSFLRLSPDIIFTTSRQTCRIFDAKYNTLQMAHSLDPISSIPNAASPAKKRKLAQPATEDRTSSPYHLIAYHADQDLVIAVHESEIVGMHLGSSLSRKRVKTESTLLTEALGKGVAPLSKDTIPKWHERKAKLDRYASKRDISKFEETFAGDLGIELVATESHTKHDNEVNGGPLTNGVGPKIPDEDAMAINFEDDEDAEDNLRSWKTSNDSNNTRKQQSRQYGTYALSKIFRPAKRTLDDRSQSLLEIDFFAPNVFQWLLQTGQLSAASIRHAILEEGPENAQDLSLITDGDIVKALVEFDPELHMLSAILNDSGHLPIGEVVQAIKVLMQSLDEQAKAQDDTKLLTNGTAPSDEEMDVDIASELAAASHEMDHAMLVLDHGLLIRSHTLRPALIRLHSFAPRLITTTLRSMLSRRNLESLINVLHLEMKNEGWSLPYDSAVDSSNETPDDHAVAIIASLLSCTLDAVGAGAWLASAGSPAGSDPSEDTIYSLHNDTSEALLGFFEARYMRGLLGEFLRYASNIPRSSKPSNKQLEKKGKPFAISKELSELPMLPLGGKLDTIERTKPGKGGKKEERSKREIGMLISKQVPRYSVEKIVL</sequence>
<dbReference type="Pfam" id="PF10395">
    <property type="entry name" value="Utp8_b_propeller"/>
    <property type="match status" value="1"/>
</dbReference>
<protein>
    <recommendedName>
        <fullName evidence="2">Utp8 beta-propeller domain-containing protein</fullName>
    </recommendedName>
</protein>
<feature type="compositionally biased region" description="Basic and acidic residues" evidence="1">
    <location>
        <begin position="892"/>
        <end position="912"/>
    </location>
</feature>
<gene>
    <name evidence="3" type="ORF">CC86DRAFT_352185</name>
</gene>
<feature type="region of interest" description="Disordered" evidence="1">
    <location>
        <begin position="890"/>
        <end position="912"/>
    </location>
</feature>
<evidence type="ECO:0000256" key="1">
    <source>
        <dbReference type="SAM" id="MobiDB-lite"/>
    </source>
</evidence>
<evidence type="ECO:0000259" key="2">
    <source>
        <dbReference type="Pfam" id="PF10395"/>
    </source>
</evidence>
<keyword evidence="4" id="KW-1185">Reference proteome</keyword>
<dbReference type="EMBL" id="MU006227">
    <property type="protein sequence ID" value="KAF2826009.1"/>
    <property type="molecule type" value="Genomic_DNA"/>
</dbReference>
<accession>A0A6A6ZZR0</accession>
<feature type="compositionally biased region" description="Polar residues" evidence="1">
    <location>
        <begin position="535"/>
        <end position="550"/>
    </location>
</feature>
<feature type="domain" description="Utp8 beta-propeller" evidence="2">
    <location>
        <begin position="9"/>
        <end position="208"/>
    </location>
</feature>
<proteinExistence type="predicted"/>